<dbReference type="Proteomes" id="UP001234178">
    <property type="component" value="Unassembled WGS sequence"/>
</dbReference>
<evidence type="ECO:0000256" key="1">
    <source>
        <dbReference type="SAM" id="MobiDB-lite"/>
    </source>
</evidence>
<feature type="region of interest" description="Disordered" evidence="1">
    <location>
        <begin position="77"/>
        <end position="103"/>
    </location>
</feature>
<organism evidence="3 4">
    <name type="scientific">Daphnia magna</name>
    <dbReference type="NCBI Taxonomy" id="35525"/>
    <lineage>
        <taxon>Eukaryota</taxon>
        <taxon>Metazoa</taxon>
        <taxon>Ecdysozoa</taxon>
        <taxon>Arthropoda</taxon>
        <taxon>Crustacea</taxon>
        <taxon>Branchiopoda</taxon>
        <taxon>Diplostraca</taxon>
        <taxon>Cladocera</taxon>
        <taxon>Anomopoda</taxon>
        <taxon>Daphniidae</taxon>
        <taxon>Daphnia</taxon>
    </lineage>
</organism>
<comment type="caution">
    <text evidence="3">The sequence shown here is derived from an EMBL/GenBank/DDBJ whole genome shotgun (WGS) entry which is preliminary data.</text>
</comment>
<evidence type="ECO:0000313" key="3">
    <source>
        <dbReference type="EMBL" id="KAK4035855.1"/>
    </source>
</evidence>
<feature type="region of interest" description="Disordered" evidence="1">
    <location>
        <begin position="268"/>
        <end position="322"/>
    </location>
</feature>
<keyword evidence="2" id="KW-0732">Signal</keyword>
<accession>A0ABR0B2D7</accession>
<keyword evidence="4" id="KW-1185">Reference proteome</keyword>
<reference evidence="3 4" key="1">
    <citation type="journal article" date="2023" name="Nucleic Acids Res.">
        <title>The hologenome of Daphnia magna reveals possible DNA methylation and microbiome-mediated evolution of the host genome.</title>
        <authorList>
            <person name="Chaturvedi A."/>
            <person name="Li X."/>
            <person name="Dhandapani V."/>
            <person name="Marshall H."/>
            <person name="Kissane S."/>
            <person name="Cuenca-Cambronero M."/>
            <person name="Asole G."/>
            <person name="Calvet F."/>
            <person name="Ruiz-Romero M."/>
            <person name="Marangio P."/>
            <person name="Guigo R."/>
            <person name="Rago D."/>
            <person name="Mirbahai L."/>
            <person name="Eastwood N."/>
            <person name="Colbourne J.K."/>
            <person name="Zhou J."/>
            <person name="Mallon E."/>
            <person name="Orsini L."/>
        </authorList>
    </citation>
    <scope>NUCLEOTIDE SEQUENCE [LARGE SCALE GENOMIC DNA]</scope>
    <source>
        <strain evidence="3">LRV0_1</strain>
    </source>
</reference>
<sequence>MKLLLILCAAACLTIAAGTFVDEDFTLVEEQTHAPDGKEAVEIFMAEEVTTKKASVKVTTTTTSAPVAIVDAVEVTTSANKTPKTSSRPRSSGSRRKQPAKAAAAAAAVEEEESLKAEMTSPASVDTASVSILAPKNFKPTPKPLEEIQQTQGLMEFLKKRKIERIQASTTEDPFASILATATAPSTEEPVSPAGLSKDIASVRSSSGSSKRLPTTNRRFGASPRATTAATTTTTTPATEAPTVATVTTKRPNRFGALRNNKALSAPAVPATTTAQPVTEAPKPTESARSKLFPKRPTNLRPVANSISRRKDQSTTTTTAAPAAEAVEEDVIVPIPEELEIIAEPTTAAPLRRARGRIAPRVSGI</sequence>
<evidence type="ECO:0000256" key="2">
    <source>
        <dbReference type="SAM" id="SignalP"/>
    </source>
</evidence>
<gene>
    <name evidence="3" type="ORF">OUZ56_027936</name>
</gene>
<evidence type="ECO:0000313" key="4">
    <source>
        <dbReference type="Proteomes" id="UP001234178"/>
    </source>
</evidence>
<feature type="region of interest" description="Disordered" evidence="1">
    <location>
        <begin position="182"/>
        <end position="235"/>
    </location>
</feature>
<feature type="signal peptide" evidence="2">
    <location>
        <begin position="1"/>
        <end position="18"/>
    </location>
</feature>
<name>A0ABR0B2D7_9CRUS</name>
<proteinExistence type="predicted"/>
<feature type="compositionally biased region" description="Low complexity" evidence="1">
    <location>
        <begin position="226"/>
        <end position="235"/>
    </location>
</feature>
<feature type="chain" id="PRO_5047010060" evidence="2">
    <location>
        <begin position="19"/>
        <end position="365"/>
    </location>
</feature>
<dbReference type="EMBL" id="JAOYFB010000040">
    <property type="protein sequence ID" value="KAK4035855.1"/>
    <property type="molecule type" value="Genomic_DNA"/>
</dbReference>
<protein>
    <submittedName>
        <fullName evidence="3">Uncharacterized protein</fullName>
    </submittedName>
</protein>
<feature type="compositionally biased region" description="Low complexity" evidence="1">
    <location>
        <begin position="268"/>
        <end position="282"/>
    </location>
</feature>